<keyword evidence="5" id="KW-1199">Hemostasis impairing toxin</keyword>
<comment type="similarity">
    <text evidence="6">Belongs to the calycin superfamily. Triabin family.</text>
</comment>
<feature type="chain" id="PRO_5006865191" evidence="7">
    <location>
        <begin position="19"/>
        <end position="198"/>
    </location>
</feature>
<dbReference type="PANTHER" id="PTHR10612:SF34">
    <property type="entry name" value="APOLIPOPROTEIN D"/>
    <property type="match status" value="1"/>
</dbReference>
<proteinExistence type="inferred from homology"/>
<dbReference type="EMBL" id="GECL01000981">
    <property type="protein sequence ID" value="JAP05143.1"/>
    <property type="molecule type" value="Transcribed_RNA"/>
</dbReference>
<keyword evidence="4 7" id="KW-0732">Signal</keyword>
<organism evidence="8">
    <name type="scientific">Triatoma dimidiata</name>
    <name type="common">Kissing bug</name>
    <name type="synonym">Meccus dimidiatus</name>
    <dbReference type="NCBI Taxonomy" id="72491"/>
    <lineage>
        <taxon>Eukaryota</taxon>
        <taxon>Metazoa</taxon>
        <taxon>Ecdysozoa</taxon>
        <taxon>Arthropoda</taxon>
        <taxon>Hexapoda</taxon>
        <taxon>Insecta</taxon>
        <taxon>Pterygota</taxon>
        <taxon>Neoptera</taxon>
        <taxon>Paraneoptera</taxon>
        <taxon>Hemiptera</taxon>
        <taxon>Heteroptera</taxon>
        <taxon>Panheteroptera</taxon>
        <taxon>Cimicomorpha</taxon>
        <taxon>Reduviidae</taxon>
        <taxon>Triatominae</taxon>
        <taxon>Triatoma</taxon>
    </lineage>
</organism>
<keyword evidence="3" id="KW-0800">Toxin</keyword>
<dbReference type="GO" id="GO:0005737">
    <property type="term" value="C:cytoplasm"/>
    <property type="evidence" value="ECO:0007669"/>
    <property type="project" value="TreeGrafter"/>
</dbReference>
<reference evidence="8" key="1">
    <citation type="journal article" date="2018" name="J. Proteomics">
        <title>Exploring the molecular complexity of Triatoma dimidiata sialome.</title>
        <authorList>
            <person name="Santiago P.B."/>
            <person name="de Araujo C.N."/>
            <person name="Charneau S."/>
            <person name="Bastos I.M.D."/>
            <person name="Assumpcao T.C.F."/>
            <person name="Queiroz R.M.L."/>
            <person name="Praca Y.R."/>
            <person name="Cordeiro T.M."/>
            <person name="Garcia C.H.S."/>
            <person name="da Silva I.G."/>
            <person name="Raiol T."/>
            <person name="Motta F.N."/>
            <person name="de Araujo Oliveira J.V."/>
            <person name="de Sousa M.V."/>
            <person name="Ribeiro J.M.C."/>
            <person name="de Santana J.M."/>
        </authorList>
    </citation>
    <scope>NUCLEOTIDE SEQUENCE</scope>
    <source>
        <strain evidence="8">Santander</strain>
        <tissue evidence="8">Salivary glands</tissue>
    </source>
</reference>
<dbReference type="InterPro" id="IPR005657">
    <property type="entry name" value="Triabi/Procalin"/>
</dbReference>
<evidence type="ECO:0000256" key="4">
    <source>
        <dbReference type="ARBA" id="ARBA00022729"/>
    </source>
</evidence>
<evidence type="ECO:0000256" key="7">
    <source>
        <dbReference type="SAM" id="SignalP"/>
    </source>
</evidence>
<feature type="signal peptide" evidence="7">
    <location>
        <begin position="1"/>
        <end position="18"/>
    </location>
</feature>
<evidence type="ECO:0000256" key="3">
    <source>
        <dbReference type="ARBA" id="ARBA00022656"/>
    </source>
</evidence>
<dbReference type="GO" id="GO:0006629">
    <property type="term" value="P:lipid metabolic process"/>
    <property type="evidence" value="ECO:0007669"/>
    <property type="project" value="TreeGrafter"/>
</dbReference>
<dbReference type="GO" id="GO:0005576">
    <property type="term" value="C:extracellular region"/>
    <property type="evidence" value="ECO:0007669"/>
    <property type="project" value="UniProtKB-SubCell"/>
</dbReference>
<sequence length="198" mass="22694">MYKSKALLFVSLLSLSLAGECPDVKTKTDFDPVQYFGKTWYTIYVRYINMNSSFENYTCMKSNFTLLENRIVREIATSYLPANKIYIFGENYLNTADIKDGIAKFIAVARLIDKDERPFQKEFYSLQYNIVDTDYDNYAVVYACVPVPNGQTLSGYAILNRDSGAKHVNRKVSSILKEIGVTLNDFTQVNQENCNDRP</sequence>
<protein>
    <submittedName>
        <fullName evidence="8">Putative nitrophorin</fullName>
    </submittedName>
</protein>
<accession>A0A0V0GB09</accession>
<dbReference type="SUPFAM" id="SSF50814">
    <property type="entry name" value="Lipocalins"/>
    <property type="match status" value="1"/>
</dbReference>
<keyword evidence="2" id="KW-0964">Secreted</keyword>
<name>A0A0V0GB09_TRIDM</name>
<evidence type="ECO:0000256" key="1">
    <source>
        <dbReference type="ARBA" id="ARBA00004613"/>
    </source>
</evidence>
<evidence type="ECO:0000256" key="2">
    <source>
        <dbReference type="ARBA" id="ARBA00022525"/>
    </source>
</evidence>
<dbReference type="GO" id="GO:0090729">
    <property type="term" value="F:toxin activity"/>
    <property type="evidence" value="ECO:0007669"/>
    <property type="project" value="UniProtKB-KW"/>
</dbReference>
<dbReference type="InterPro" id="IPR012674">
    <property type="entry name" value="Calycin"/>
</dbReference>
<dbReference type="GO" id="GO:0030682">
    <property type="term" value="P:symbiont-mediated perturbation of host defenses"/>
    <property type="evidence" value="ECO:0007669"/>
    <property type="project" value="InterPro"/>
</dbReference>
<evidence type="ECO:0000313" key="8">
    <source>
        <dbReference type="EMBL" id="JAP05143.1"/>
    </source>
</evidence>
<comment type="subcellular location">
    <subcellularLocation>
        <location evidence="1">Secreted</location>
    </subcellularLocation>
</comment>
<dbReference type="AlphaFoldDB" id="A0A0V0GB09"/>
<dbReference type="Gene3D" id="2.40.128.20">
    <property type="match status" value="1"/>
</dbReference>
<dbReference type="GO" id="GO:0000302">
    <property type="term" value="P:response to reactive oxygen species"/>
    <property type="evidence" value="ECO:0007669"/>
    <property type="project" value="TreeGrafter"/>
</dbReference>
<dbReference type="Pfam" id="PF03973">
    <property type="entry name" value="Triabin"/>
    <property type="match status" value="1"/>
</dbReference>
<feature type="non-terminal residue" evidence="8">
    <location>
        <position position="198"/>
    </location>
</feature>
<evidence type="ECO:0000256" key="6">
    <source>
        <dbReference type="ARBA" id="ARBA00034121"/>
    </source>
</evidence>
<evidence type="ECO:0000256" key="5">
    <source>
        <dbReference type="ARBA" id="ARBA00023240"/>
    </source>
</evidence>
<dbReference type="PANTHER" id="PTHR10612">
    <property type="entry name" value="APOLIPOPROTEIN D"/>
    <property type="match status" value="1"/>
</dbReference>